<evidence type="ECO:0000259" key="5">
    <source>
        <dbReference type="PROSITE" id="PS50850"/>
    </source>
</evidence>
<dbReference type="PROSITE" id="PS50850">
    <property type="entry name" value="MFS"/>
    <property type="match status" value="1"/>
</dbReference>
<gene>
    <name evidence="6" type="ORF">K4G66_27605</name>
</gene>
<organism evidence="6">
    <name type="scientific">Roseihalotalea indica</name>
    <dbReference type="NCBI Taxonomy" id="2867963"/>
    <lineage>
        <taxon>Bacteria</taxon>
        <taxon>Pseudomonadati</taxon>
        <taxon>Bacteroidota</taxon>
        <taxon>Cytophagia</taxon>
        <taxon>Cytophagales</taxon>
        <taxon>Catalimonadaceae</taxon>
        <taxon>Roseihalotalea</taxon>
    </lineage>
</organism>
<dbReference type="PANTHER" id="PTHR23518">
    <property type="entry name" value="C-METHYLTRANSFERASE"/>
    <property type="match status" value="1"/>
</dbReference>
<feature type="transmembrane region" description="Helical" evidence="4">
    <location>
        <begin position="368"/>
        <end position="385"/>
    </location>
</feature>
<reference evidence="6" key="2">
    <citation type="journal article" date="2024" name="Antonie Van Leeuwenhoek">
        <title>Roseihalotalea indica gen. nov., sp. nov., a halophilic Bacteroidetes from mesopelagic Southwest Indian Ocean with higher carbohydrate metabolic potential.</title>
        <authorList>
            <person name="Chen B."/>
            <person name="Zhang M."/>
            <person name="Lin D."/>
            <person name="Ye J."/>
            <person name="Tang K."/>
        </authorList>
    </citation>
    <scope>NUCLEOTIDE SEQUENCE</scope>
    <source>
        <strain evidence="6">TK19036</strain>
    </source>
</reference>
<dbReference type="GO" id="GO:0022857">
    <property type="term" value="F:transmembrane transporter activity"/>
    <property type="evidence" value="ECO:0007669"/>
    <property type="project" value="InterPro"/>
</dbReference>
<dbReference type="InterPro" id="IPR011701">
    <property type="entry name" value="MFS"/>
</dbReference>
<evidence type="ECO:0000256" key="2">
    <source>
        <dbReference type="ARBA" id="ARBA00022989"/>
    </source>
</evidence>
<feature type="transmembrane region" description="Helical" evidence="4">
    <location>
        <begin position="345"/>
        <end position="362"/>
    </location>
</feature>
<evidence type="ECO:0000313" key="6">
    <source>
        <dbReference type="EMBL" id="WKN36137.1"/>
    </source>
</evidence>
<dbReference type="Gene3D" id="1.20.1250.20">
    <property type="entry name" value="MFS general substrate transporter like domains"/>
    <property type="match status" value="2"/>
</dbReference>
<evidence type="ECO:0000256" key="3">
    <source>
        <dbReference type="ARBA" id="ARBA00023136"/>
    </source>
</evidence>
<feature type="transmembrane region" description="Helical" evidence="4">
    <location>
        <begin position="217"/>
        <end position="237"/>
    </location>
</feature>
<dbReference type="InterPro" id="IPR036259">
    <property type="entry name" value="MFS_trans_sf"/>
</dbReference>
<feature type="transmembrane region" description="Helical" evidence="4">
    <location>
        <begin position="33"/>
        <end position="57"/>
    </location>
</feature>
<protein>
    <submittedName>
        <fullName evidence="6">MFS transporter</fullName>
    </submittedName>
</protein>
<dbReference type="Pfam" id="PF07690">
    <property type="entry name" value="MFS_1"/>
    <property type="match status" value="1"/>
</dbReference>
<name>A0AA49GKU2_9BACT</name>
<reference evidence="6" key="1">
    <citation type="journal article" date="2023" name="Comput. Struct. Biotechnol. J.">
        <title>Discovery of a novel marine Bacteroidetes with a rich repertoire of carbohydrate-active enzymes.</title>
        <authorList>
            <person name="Chen B."/>
            <person name="Liu G."/>
            <person name="Chen Q."/>
            <person name="Wang H."/>
            <person name="Liu L."/>
            <person name="Tang K."/>
        </authorList>
    </citation>
    <scope>NUCLEOTIDE SEQUENCE</scope>
    <source>
        <strain evidence="6">TK19036</strain>
    </source>
</reference>
<dbReference type="PANTHER" id="PTHR23518:SF2">
    <property type="entry name" value="MAJOR FACILITATOR SUPERFAMILY TRANSPORTER"/>
    <property type="match status" value="1"/>
</dbReference>
<keyword evidence="1 4" id="KW-0812">Transmembrane</keyword>
<evidence type="ECO:0000256" key="4">
    <source>
        <dbReference type="SAM" id="Phobius"/>
    </source>
</evidence>
<feature type="transmembrane region" description="Helical" evidence="4">
    <location>
        <begin position="302"/>
        <end position="324"/>
    </location>
</feature>
<dbReference type="InterPro" id="IPR020846">
    <property type="entry name" value="MFS_dom"/>
</dbReference>
<dbReference type="AlphaFoldDB" id="A0AA49GKU2"/>
<feature type="transmembrane region" description="Helical" evidence="4">
    <location>
        <begin position="78"/>
        <end position="100"/>
    </location>
</feature>
<feature type="transmembrane region" description="Helical" evidence="4">
    <location>
        <begin position="166"/>
        <end position="184"/>
    </location>
</feature>
<accession>A0AA49GKU2</accession>
<evidence type="ECO:0000256" key="1">
    <source>
        <dbReference type="ARBA" id="ARBA00022692"/>
    </source>
</evidence>
<keyword evidence="3 4" id="KW-0472">Membrane</keyword>
<feature type="domain" description="Major facilitator superfamily (MFS) profile" evidence="5">
    <location>
        <begin position="8"/>
        <end position="389"/>
    </location>
</feature>
<feature type="transmembrane region" description="Helical" evidence="4">
    <location>
        <begin position="249"/>
        <end position="271"/>
    </location>
</feature>
<feature type="transmembrane region" description="Helical" evidence="4">
    <location>
        <begin position="278"/>
        <end position="296"/>
    </location>
</feature>
<sequence length="392" mass="42932">MLKAISRAVWLLSLVSLLTDVASEMLYPIMPIYLESIGFSIVLIGVLEGVAEVTAGLSKGYFGRLSDMKGKRLPFVQLGYLLSAFSKPMMALFTFPAWVFSARTLDRLGKGVRTGARDALLSDEATPQTKATVFGFHRALDTLGAAIGPLLALAFLSFYPKAYQPLFFLAFIPGLLSVLTTLLLREKAREPLTHRGRASFLSFIRYIPQSSLAYRKLLVGLLVFALFNSSDVFLLLMLKQQGVSDTSLIGMYIFYNLVYALLAFPAGVVADRIGLKKMFIFGLSIFVLVYLGMAYGSPQYGYYALFFLYGAYAAGTEGVAKAWISKVCDPKDTATAIGTYEGLRSIAALLASTLAGLIWVYVSPEFTFLVAAVAVIGVICYFRLIRFSPSMD</sequence>
<dbReference type="EMBL" id="CP120682">
    <property type="protein sequence ID" value="WKN36137.1"/>
    <property type="molecule type" value="Genomic_DNA"/>
</dbReference>
<proteinExistence type="predicted"/>
<dbReference type="SUPFAM" id="SSF103473">
    <property type="entry name" value="MFS general substrate transporter"/>
    <property type="match status" value="1"/>
</dbReference>
<dbReference type="CDD" id="cd17370">
    <property type="entry name" value="MFS_MJ1317_like"/>
    <property type="match status" value="1"/>
</dbReference>
<keyword evidence="2 4" id="KW-1133">Transmembrane helix</keyword>